<feature type="transmembrane region" description="Helical" evidence="1">
    <location>
        <begin position="158"/>
        <end position="181"/>
    </location>
</feature>
<dbReference type="Pfam" id="PF19529">
    <property type="entry name" value="DUF6057"/>
    <property type="match status" value="1"/>
</dbReference>
<organism evidence="2 3">
    <name type="scientific">Parabacteroides hominis</name>
    <dbReference type="NCBI Taxonomy" id="2763057"/>
    <lineage>
        <taxon>Bacteria</taxon>
        <taxon>Pseudomonadati</taxon>
        <taxon>Bacteroidota</taxon>
        <taxon>Bacteroidia</taxon>
        <taxon>Bacteroidales</taxon>
        <taxon>Tannerellaceae</taxon>
        <taxon>Parabacteroides</taxon>
    </lineage>
</organism>
<name>A0ABR7DMQ0_9BACT</name>
<keyword evidence="1" id="KW-0472">Membrane</keyword>
<evidence type="ECO:0000313" key="2">
    <source>
        <dbReference type="EMBL" id="MBC5632713.1"/>
    </source>
</evidence>
<feature type="transmembrane region" description="Helical" evidence="1">
    <location>
        <begin position="12"/>
        <end position="37"/>
    </location>
</feature>
<dbReference type="Proteomes" id="UP000651475">
    <property type="component" value="Unassembled WGS sequence"/>
</dbReference>
<comment type="caution">
    <text evidence="2">The sequence shown here is derived from an EMBL/GenBank/DDBJ whole genome shotgun (WGS) entry which is preliminary data.</text>
</comment>
<feature type="transmembrane region" description="Helical" evidence="1">
    <location>
        <begin position="76"/>
        <end position="96"/>
    </location>
</feature>
<feature type="transmembrane region" description="Helical" evidence="1">
    <location>
        <begin position="193"/>
        <end position="213"/>
    </location>
</feature>
<evidence type="ECO:0008006" key="4">
    <source>
        <dbReference type="Google" id="ProtNLM"/>
    </source>
</evidence>
<keyword evidence="3" id="KW-1185">Reference proteome</keyword>
<dbReference type="InterPro" id="IPR045692">
    <property type="entry name" value="DUF6057"/>
</dbReference>
<proteinExistence type="predicted"/>
<accession>A0ABR7DMQ0</accession>
<sequence length="586" mass="68864">MEKEKYNYIIRCFFWGSTGLILFLFLQYKYAFYFLYIEQLQLFPLTNDYFIQKLSTPGGLVSYLAEFITQFYSLPYVGASMTTILFLFGCFCMQKITNKLAPAFDSLIVATVPMVCFCLLQLDMNYRQEGTVAFILVLVFFYLFICLPHFYLRLTASVIIPVILFWLAGPTTTLFITGVVIWTLQKRPLREYWSLLSIPTWLMLSWLSCYQAWQSNIWESFIPNIYYTDLSQVSNLSFLYCAWISFPVSLFITVSIGRKIHIAHKRIIFFRLFELGIIFAGFWFISEKNQDTTLLANMEQDYYLRNKRWKDIISTFPAQKSNLQTINILNLALSNEGKLDQDLFKYPQRGGETLLSNWDERLSGAIAQADLHYMIGNIGAAQKYAYEGYILSPNGNPRLLKRLIDTNLIFGFYPVAEKYITILEQTCFYKKWAQEHRKYLNNDKMVESDSEYGHKRKALKENPDETVCLDFTRVLERLAANNPDNPIPLLYLTTFHLLNKDLTSFDHLYKKYYQTKIWPTLTIRQQEAVIAWYEDQRPNWPEKGISPETGQRYLALKDALQNHNLGNKAIASFEDTYWYYLLFKKE</sequence>
<protein>
    <recommendedName>
        <fullName evidence="4">Transmembrane protein</fullName>
    </recommendedName>
</protein>
<dbReference type="EMBL" id="JACOOJ010000010">
    <property type="protein sequence ID" value="MBC5632713.1"/>
    <property type="molecule type" value="Genomic_DNA"/>
</dbReference>
<feature type="transmembrane region" description="Helical" evidence="1">
    <location>
        <begin position="132"/>
        <end position="152"/>
    </location>
</feature>
<keyword evidence="1" id="KW-0812">Transmembrane</keyword>
<keyword evidence="1" id="KW-1133">Transmembrane helix</keyword>
<evidence type="ECO:0000256" key="1">
    <source>
        <dbReference type="SAM" id="Phobius"/>
    </source>
</evidence>
<evidence type="ECO:0000313" key="3">
    <source>
        <dbReference type="Proteomes" id="UP000651475"/>
    </source>
</evidence>
<feature type="transmembrane region" description="Helical" evidence="1">
    <location>
        <begin position="233"/>
        <end position="256"/>
    </location>
</feature>
<reference evidence="2 3" key="1">
    <citation type="submission" date="2020-08" db="EMBL/GenBank/DDBJ databases">
        <title>Genome public.</title>
        <authorList>
            <person name="Liu C."/>
            <person name="Sun Q."/>
        </authorList>
    </citation>
    <scope>NUCLEOTIDE SEQUENCE [LARGE SCALE GENOMIC DNA]</scope>
    <source>
        <strain evidence="2 3">NSJ-79</strain>
    </source>
</reference>
<feature type="transmembrane region" description="Helical" evidence="1">
    <location>
        <begin position="268"/>
        <end position="285"/>
    </location>
</feature>
<gene>
    <name evidence="2" type="ORF">H8S65_08030</name>
</gene>
<dbReference type="RefSeq" id="WP_186929471.1">
    <property type="nucleotide sequence ID" value="NZ_JACOOJ010000010.1"/>
</dbReference>